<feature type="domain" description="GED" evidence="3">
    <location>
        <begin position="682"/>
        <end position="776"/>
    </location>
</feature>
<dbReference type="GO" id="GO:0005737">
    <property type="term" value="C:cytoplasm"/>
    <property type="evidence" value="ECO:0007669"/>
    <property type="project" value="TreeGrafter"/>
</dbReference>
<dbReference type="InterPro" id="IPR030381">
    <property type="entry name" value="G_DYNAMIN_dom"/>
</dbReference>
<dbReference type="GO" id="GO:0031623">
    <property type="term" value="P:receptor internalization"/>
    <property type="evidence" value="ECO:0007669"/>
    <property type="project" value="TreeGrafter"/>
</dbReference>
<dbReference type="InterPro" id="IPR003130">
    <property type="entry name" value="GED"/>
</dbReference>
<dbReference type="PRINTS" id="PR00195">
    <property type="entry name" value="DYNAMIN"/>
</dbReference>
<comment type="caution">
    <text evidence="5">The sequence shown here is derived from an EMBL/GenBank/DDBJ whole genome shotgun (WGS) entry which is preliminary data.</text>
</comment>
<dbReference type="InterPro" id="IPR027417">
    <property type="entry name" value="P-loop_NTPase"/>
</dbReference>
<dbReference type="GO" id="GO:0003924">
    <property type="term" value="F:GTPase activity"/>
    <property type="evidence" value="ECO:0007669"/>
    <property type="project" value="InterPro"/>
</dbReference>
<dbReference type="InterPro" id="IPR001401">
    <property type="entry name" value="Dynamin_GTPase"/>
</dbReference>
<dbReference type="Pfam" id="PF01031">
    <property type="entry name" value="Dynamin_M"/>
    <property type="match status" value="1"/>
</dbReference>
<dbReference type="PROSITE" id="PS51718">
    <property type="entry name" value="G_DYNAMIN_2"/>
    <property type="match status" value="1"/>
</dbReference>
<keyword evidence="6" id="KW-1185">Reference proteome</keyword>
<dbReference type="Proteomes" id="UP000076154">
    <property type="component" value="Unassembled WGS sequence"/>
</dbReference>
<evidence type="ECO:0000256" key="1">
    <source>
        <dbReference type="ARBA" id="ARBA00022741"/>
    </source>
</evidence>
<organism evidence="5 6">
    <name type="scientific">Hypsizygus marmoreus</name>
    <name type="common">White beech mushroom</name>
    <name type="synonym">Agaricus marmoreus</name>
    <dbReference type="NCBI Taxonomy" id="39966"/>
    <lineage>
        <taxon>Eukaryota</taxon>
        <taxon>Fungi</taxon>
        <taxon>Dikarya</taxon>
        <taxon>Basidiomycota</taxon>
        <taxon>Agaricomycotina</taxon>
        <taxon>Agaricomycetes</taxon>
        <taxon>Agaricomycetidae</taxon>
        <taxon>Agaricales</taxon>
        <taxon>Tricholomatineae</taxon>
        <taxon>Lyophyllaceae</taxon>
        <taxon>Hypsizygus</taxon>
    </lineage>
</organism>
<evidence type="ECO:0000313" key="6">
    <source>
        <dbReference type="Proteomes" id="UP000076154"/>
    </source>
</evidence>
<dbReference type="SMART" id="SM00053">
    <property type="entry name" value="DYNc"/>
    <property type="match status" value="1"/>
</dbReference>
<dbReference type="SUPFAM" id="SSF52540">
    <property type="entry name" value="P-loop containing nucleoside triphosphate hydrolases"/>
    <property type="match status" value="1"/>
</dbReference>
<dbReference type="EMBL" id="LUEZ02000110">
    <property type="protein sequence ID" value="RDB17526.1"/>
    <property type="molecule type" value="Genomic_DNA"/>
</dbReference>
<evidence type="ECO:0000256" key="2">
    <source>
        <dbReference type="ARBA" id="ARBA00023134"/>
    </source>
</evidence>
<dbReference type="PANTHER" id="PTHR11566">
    <property type="entry name" value="DYNAMIN"/>
    <property type="match status" value="1"/>
</dbReference>
<keyword evidence="2" id="KW-0342">GTP-binding</keyword>
<dbReference type="InterPro" id="IPR045063">
    <property type="entry name" value="Dynamin_N"/>
</dbReference>
<dbReference type="InterPro" id="IPR000375">
    <property type="entry name" value="Dynamin_stalk"/>
</dbReference>
<keyword evidence="1" id="KW-0547">Nucleotide-binding</keyword>
<dbReference type="PROSITE" id="PS51388">
    <property type="entry name" value="GED"/>
    <property type="match status" value="1"/>
</dbReference>
<dbReference type="PANTHER" id="PTHR11566:SF131">
    <property type="entry name" value="GTPASE, PUTATIVE (AFU_ORTHOLOGUE AFUA_6G07630)-RELATED"/>
    <property type="match status" value="1"/>
</dbReference>
<name>A0A369JF86_HYPMA</name>
<dbReference type="InterPro" id="IPR022812">
    <property type="entry name" value="Dynamin"/>
</dbReference>
<dbReference type="GO" id="GO:0005874">
    <property type="term" value="C:microtubule"/>
    <property type="evidence" value="ECO:0007669"/>
    <property type="project" value="TreeGrafter"/>
</dbReference>
<dbReference type="InParanoid" id="A0A369JF86"/>
<dbReference type="Pfam" id="PF02212">
    <property type="entry name" value="GED"/>
    <property type="match status" value="1"/>
</dbReference>
<feature type="domain" description="Dynamin-type G" evidence="4">
    <location>
        <begin position="35"/>
        <end position="344"/>
    </location>
</feature>
<dbReference type="GO" id="GO:0005525">
    <property type="term" value="F:GTP binding"/>
    <property type="evidence" value="ECO:0007669"/>
    <property type="project" value="InterPro"/>
</dbReference>
<dbReference type="STRING" id="39966.A0A369JF86"/>
<dbReference type="InterPro" id="IPR020850">
    <property type="entry name" value="GED_dom"/>
</dbReference>
<dbReference type="AlphaFoldDB" id="A0A369JF86"/>
<dbReference type="Gene3D" id="1.20.120.1240">
    <property type="entry name" value="Dynamin, middle domain"/>
    <property type="match status" value="1"/>
</dbReference>
<evidence type="ECO:0000313" key="5">
    <source>
        <dbReference type="EMBL" id="RDB17526.1"/>
    </source>
</evidence>
<dbReference type="CDD" id="cd08771">
    <property type="entry name" value="DLP_1"/>
    <property type="match status" value="1"/>
</dbReference>
<dbReference type="Pfam" id="PF00350">
    <property type="entry name" value="Dynamin_N"/>
    <property type="match status" value="1"/>
</dbReference>
<evidence type="ECO:0000259" key="4">
    <source>
        <dbReference type="PROSITE" id="PS51718"/>
    </source>
</evidence>
<dbReference type="Gene3D" id="3.40.50.300">
    <property type="entry name" value="P-loop containing nucleotide triphosphate hydrolases"/>
    <property type="match status" value="1"/>
</dbReference>
<protein>
    <submittedName>
        <fullName evidence="5">Interferon-induced GTP-binding protein Mx2</fullName>
    </submittedName>
</protein>
<gene>
    <name evidence="5" type="primary">MX2_1</name>
    <name evidence="5" type="ORF">Hypma_001267</name>
</gene>
<reference evidence="5" key="1">
    <citation type="submission" date="2018-04" db="EMBL/GenBank/DDBJ databases">
        <title>Whole genome sequencing of Hypsizygus marmoreus.</title>
        <authorList>
            <person name="Choi I.-G."/>
            <person name="Min B."/>
            <person name="Kim J.-G."/>
            <person name="Kim S."/>
            <person name="Oh Y.-L."/>
            <person name="Kong W.-S."/>
            <person name="Park H."/>
            <person name="Jeong J."/>
            <person name="Song E.-S."/>
        </authorList>
    </citation>
    <scope>NUCLEOTIDE SEQUENCE [LARGE SCALE GENOMIC DNA]</scope>
    <source>
        <strain evidence="5">51987-8</strain>
    </source>
</reference>
<evidence type="ECO:0000259" key="3">
    <source>
        <dbReference type="PROSITE" id="PS51388"/>
    </source>
</evidence>
<dbReference type="GO" id="GO:0005886">
    <property type="term" value="C:plasma membrane"/>
    <property type="evidence" value="ECO:0007669"/>
    <property type="project" value="TreeGrafter"/>
</dbReference>
<dbReference type="SMART" id="SM00302">
    <property type="entry name" value="GED"/>
    <property type="match status" value="1"/>
</dbReference>
<accession>A0A369JF86</accession>
<proteinExistence type="predicted"/>
<dbReference type="OrthoDB" id="5061070at2759"/>
<dbReference type="GO" id="GO:0008017">
    <property type="term" value="F:microtubule binding"/>
    <property type="evidence" value="ECO:0007669"/>
    <property type="project" value="TreeGrafter"/>
</dbReference>
<sequence>MQSNPHELSGSQYATRRKELLSLLKQLRATGSQGELDLPRITVIGNQSAGKSSVVEAISGITVPRDAGTCTRCPMECRLSSSPGQWTCQISVRREFDKSGNVLERVSEMPFGPVITDKKEVELALRRAQVAVLNPHLAPADILIQTAEKLTMQPFVSNQSLQFSRDTICIDLEGPDLTDLSFIDLPGLIQNAEPKVVKLVEDMVVSHIKGNCLILVAVPMTDDIENQKALRLARQEDPDGRRTIGVVTKPDMLTTGSTKALNLWLDVIEGRRHALSHGYYCTRQPDDAQRAADITPAQARASEAEFFSRTSPWSTSVYKERFGTNQLISTLSRLLVGIINDTLPRIIAEAASKLELCTRELATLPKEMDAPPATYMLSLLTQFCHDVQRHVLGGMEENQLIHQNRDAYASFKRTIRQTAPNFIPIKMNRSTQASEACSNNIASVQIDEHTKAKPCYLDDMRAHIKQSIARELPNNVPFRAKEVLIAEFQASWDSAVDVCFSAVQKSMEVMLEQCIRSHFYRYDHLEGHIRVFVAEIVKQHHDSCSQILGPILKVEATPFTQNSHYLSESCSKWLGKYKDTRQSDQPAKKKRKVTEDTAKVTEDTAKVTPVAGVTASPFGNINSSSPFHFAGMSPALARGPQTVATEDAKLRSALASLAELGYTGLTEEDLGRLNPPDEYETELQVMAEIRGYFQIAYKRIIDNVPSLIDFMFVKPVGTEMQTSLISKLALGTPDANDRCAMYLSENPMVVVKRKELSSRKQRLEEVKQALHNFGIA</sequence>